<proteinExistence type="predicted"/>
<dbReference type="Proteomes" id="UP000663864">
    <property type="component" value="Unassembled WGS sequence"/>
</dbReference>
<feature type="non-terminal residue" evidence="1">
    <location>
        <position position="44"/>
    </location>
</feature>
<evidence type="ECO:0000313" key="1">
    <source>
        <dbReference type="EMBL" id="CAF1422145.1"/>
    </source>
</evidence>
<sequence length="44" mass="5484">MTNLKIFDIHHTESVQYHNYVNNNQISYHHLIHKFISSFWIERK</sequence>
<evidence type="ECO:0000313" key="2">
    <source>
        <dbReference type="Proteomes" id="UP000663864"/>
    </source>
</evidence>
<gene>
    <name evidence="1" type="ORF">ZHD862_LOCUS33997</name>
</gene>
<comment type="caution">
    <text evidence="1">The sequence shown here is derived from an EMBL/GenBank/DDBJ whole genome shotgun (WGS) entry which is preliminary data.</text>
</comment>
<dbReference type="EMBL" id="CAJNOT010004221">
    <property type="protein sequence ID" value="CAF1422145.1"/>
    <property type="molecule type" value="Genomic_DNA"/>
</dbReference>
<dbReference type="AlphaFoldDB" id="A0A815ML93"/>
<accession>A0A815ML93</accession>
<organism evidence="1 2">
    <name type="scientific">Rotaria sordida</name>
    <dbReference type="NCBI Taxonomy" id="392033"/>
    <lineage>
        <taxon>Eukaryota</taxon>
        <taxon>Metazoa</taxon>
        <taxon>Spiralia</taxon>
        <taxon>Gnathifera</taxon>
        <taxon>Rotifera</taxon>
        <taxon>Eurotatoria</taxon>
        <taxon>Bdelloidea</taxon>
        <taxon>Philodinida</taxon>
        <taxon>Philodinidae</taxon>
        <taxon>Rotaria</taxon>
    </lineage>
</organism>
<name>A0A815ML93_9BILA</name>
<reference evidence="1" key="1">
    <citation type="submission" date="2021-02" db="EMBL/GenBank/DDBJ databases">
        <authorList>
            <person name="Nowell W R."/>
        </authorList>
    </citation>
    <scope>NUCLEOTIDE SEQUENCE</scope>
</reference>
<protein>
    <submittedName>
        <fullName evidence="1">Uncharacterized protein</fullName>
    </submittedName>
</protein>